<evidence type="ECO:0000256" key="1">
    <source>
        <dbReference type="ARBA" id="ARBA00006738"/>
    </source>
</evidence>
<evidence type="ECO:0000313" key="4">
    <source>
        <dbReference type="Proteomes" id="UP000178583"/>
    </source>
</evidence>
<proteinExistence type="inferred from homology"/>
<organism evidence="3 4">
    <name type="scientific">Candidatus Berkelbacteria bacterium RIFOXYA2_FULL_43_10</name>
    <dbReference type="NCBI Taxonomy" id="1797472"/>
    <lineage>
        <taxon>Bacteria</taxon>
        <taxon>Candidatus Berkelbacteria</taxon>
    </lineage>
</organism>
<dbReference type="Proteomes" id="UP000178583">
    <property type="component" value="Unassembled WGS sequence"/>
</dbReference>
<dbReference type="PANTHER" id="PTHR34039:SF1">
    <property type="entry name" value="UPF0102 PROTEIN YRAN"/>
    <property type="match status" value="1"/>
</dbReference>
<name>A0A1F5E3F5_9BACT</name>
<dbReference type="HAMAP" id="MF_00048">
    <property type="entry name" value="UPF0102"/>
    <property type="match status" value="1"/>
</dbReference>
<dbReference type="InterPro" id="IPR011856">
    <property type="entry name" value="tRNA_endonuc-like_dom_sf"/>
</dbReference>
<comment type="caution">
    <text evidence="3">The sequence shown here is derived from an EMBL/GenBank/DDBJ whole genome shotgun (WGS) entry which is preliminary data.</text>
</comment>
<dbReference type="GO" id="GO:0003676">
    <property type="term" value="F:nucleic acid binding"/>
    <property type="evidence" value="ECO:0007669"/>
    <property type="project" value="InterPro"/>
</dbReference>
<gene>
    <name evidence="3" type="ORF">A2215_02130</name>
</gene>
<accession>A0A1F5E3F5</accession>
<sequence length="119" mass="13497">MDKTQNKSTGDEGEEIAAVYLEKLGYKILERNLKLFCGEIDILAQDHRTIVVCEVKTVKGTGFGPAKDLVRYKKQQKLRTLARAVEQQYPKSPVRVDVIGIEKYRNPPKIEHLKNVISG</sequence>
<dbReference type="Gene3D" id="3.40.1350.10">
    <property type="match status" value="1"/>
</dbReference>
<evidence type="ECO:0000313" key="3">
    <source>
        <dbReference type="EMBL" id="OGD61912.1"/>
    </source>
</evidence>
<evidence type="ECO:0000256" key="2">
    <source>
        <dbReference type="HAMAP-Rule" id="MF_00048"/>
    </source>
</evidence>
<dbReference type="CDD" id="cd20736">
    <property type="entry name" value="PoNe_Nuclease"/>
    <property type="match status" value="1"/>
</dbReference>
<dbReference type="Pfam" id="PF02021">
    <property type="entry name" value="UPF0102"/>
    <property type="match status" value="1"/>
</dbReference>
<dbReference type="InterPro" id="IPR011335">
    <property type="entry name" value="Restrct_endonuc-II-like"/>
</dbReference>
<dbReference type="PANTHER" id="PTHR34039">
    <property type="entry name" value="UPF0102 PROTEIN YRAN"/>
    <property type="match status" value="1"/>
</dbReference>
<comment type="similarity">
    <text evidence="1 2">Belongs to the UPF0102 family.</text>
</comment>
<reference evidence="3 4" key="1">
    <citation type="journal article" date="2016" name="Nat. Commun.">
        <title>Thousands of microbial genomes shed light on interconnected biogeochemical processes in an aquifer system.</title>
        <authorList>
            <person name="Anantharaman K."/>
            <person name="Brown C.T."/>
            <person name="Hug L.A."/>
            <person name="Sharon I."/>
            <person name="Castelle C.J."/>
            <person name="Probst A.J."/>
            <person name="Thomas B.C."/>
            <person name="Singh A."/>
            <person name="Wilkins M.J."/>
            <person name="Karaoz U."/>
            <person name="Brodie E.L."/>
            <person name="Williams K.H."/>
            <person name="Hubbard S.S."/>
            <person name="Banfield J.F."/>
        </authorList>
    </citation>
    <scope>NUCLEOTIDE SEQUENCE [LARGE SCALE GENOMIC DNA]</scope>
</reference>
<dbReference type="InterPro" id="IPR003509">
    <property type="entry name" value="UPF0102_YraN-like"/>
</dbReference>
<protein>
    <recommendedName>
        <fullName evidence="2">UPF0102 protein A2215_02130</fullName>
    </recommendedName>
</protein>
<dbReference type="STRING" id="1797472.A2215_02130"/>
<dbReference type="AlphaFoldDB" id="A0A1F5E3F5"/>
<dbReference type="EMBL" id="MEZY01000058">
    <property type="protein sequence ID" value="OGD61912.1"/>
    <property type="molecule type" value="Genomic_DNA"/>
</dbReference>
<dbReference type="SUPFAM" id="SSF52980">
    <property type="entry name" value="Restriction endonuclease-like"/>
    <property type="match status" value="1"/>
</dbReference>